<dbReference type="Proteomes" id="UP001596111">
    <property type="component" value="Unassembled WGS sequence"/>
</dbReference>
<proteinExistence type="predicted"/>
<dbReference type="Pfam" id="PF04985">
    <property type="entry name" value="Phage_tube"/>
    <property type="match status" value="1"/>
</dbReference>
<protein>
    <submittedName>
        <fullName evidence="1">Phage major tail tube protein</fullName>
    </submittedName>
</protein>
<sequence>MFSDGINYIGKIPETTLPKLSRKMEALRLGGMDGTVDIDLGGEALTLEYTAGGIVRELIRQYGATSAGAYLTRFAGAYQRDDTGDVDAVEVYVRGRPKEIDMGGAKPGDDTAHKYNISCSYYKLVINGFVEIEIDVLNFIFNVGGVDRLAQQRRALGI</sequence>
<dbReference type="RefSeq" id="WP_377330345.1">
    <property type="nucleotide sequence ID" value="NZ_JBHSNG010000051.1"/>
</dbReference>
<reference evidence="2" key="1">
    <citation type="journal article" date="2019" name="Int. J. Syst. Evol. Microbiol.">
        <title>The Global Catalogue of Microorganisms (GCM) 10K type strain sequencing project: providing services to taxonomists for standard genome sequencing and annotation.</title>
        <authorList>
            <consortium name="The Broad Institute Genomics Platform"/>
            <consortium name="The Broad Institute Genome Sequencing Center for Infectious Disease"/>
            <person name="Wu L."/>
            <person name="Ma J."/>
        </authorList>
    </citation>
    <scope>NUCLEOTIDE SEQUENCE [LARGE SCALE GENOMIC DNA]</scope>
    <source>
        <strain evidence="2">CGMCC 1.13587</strain>
    </source>
</reference>
<gene>
    <name evidence="1" type="ORF">ACFPPB_19915</name>
</gene>
<dbReference type="NCBIfam" id="TIGR01611">
    <property type="entry name" value="tail_tube"/>
    <property type="match status" value="1"/>
</dbReference>
<organism evidence="1 2">
    <name type="scientific">Rhodanobacter terrae</name>
    <dbReference type="NCBI Taxonomy" id="418647"/>
    <lineage>
        <taxon>Bacteria</taxon>
        <taxon>Pseudomonadati</taxon>
        <taxon>Pseudomonadota</taxon>
        <taxon>Gammaproteobacteria</taxon>
        <taxon>Lysobacterales</taxon>
        <taxon>Rhodanobacteraceae</taxon>
        <taxon>Rhodanobacter</taxon>
    </lineage>
</organism>
<dbReference type="EMBL" id="JBHSNG010000051">
    <property type="protein sequence ID" value="MFC5583383.1"/>
    <property type="molecule type" value="Genomic_DNA"/>
</dbReference>
<keyword evidence="2" id="KW-1185">Reference proteome</keyword>
<evidence type="ECO:0000313" key="1">
    <source>
        <dbReference type="EMBL" id="MFC5583383.1"/>
    </source>
</evidence>
<name>A0ABW0T2I6_9GAMM</name>
<accession>A0ABW0T2I6</accession>
<evidence type="ECO:0000313" key="2">
    <source>
        <dbReference type="Proteomes" id="UP001596111"/>
    </source>
</evidence>
<comment type="caution">
    <text evidence="1">The sequence shown here is derived from an EMBL/GenBank/DDBJ whole genome shotgun (WGS) entry which is preliminary data.</text>
</comment>
<dbReference type="InterPro" id="IPR006498">
    <property type="entry name" value="Tail_tube"/>
</dbReference>